<reference evidence="1 2" key="1">
    <citation type="submission" date="2017-05" db="EMBL/GenBank/DDBJ databases">
        <authorList>
            <person name="Varghese N."/>
            <person name="Submissions S."/>
        </authorList>
    </citation>
    <scope>NUCLEOTIDE SEQUENCE [LARGE SCALE GENOMIC DNA]</scope>
    <source>
        <strain evidence="1 2">DSM 29734</strain>
    </source>
</reference>
<accession>A0ABY1NUL6</accession>
<proteinExistence type="predicted"/>
<organism evidence="1 2">
    <name type="scientific">Shimia sagamensis</name>
    <dbReference type="NCBI Taxonomy" id="1566352"/>
    <lineage>
        <taxon>Bacteria</taxon>
        <taxon>Pseudomonadati</taxon>
        <taxon>Pseudomonadota</taxon>
        <taxon>Alphaproteobacteria</taxon>
        <taxon>Rhodobacterales</taxon>
        <taxon>Roseobacteraceae</taxon>
    </lineage>
</organism>
<comment type="caution">
    <text evidence="1">The sequence shown here is derived from an EMBL/GenBank/DDBJ whole genome shotgun (WGS) entry which is preliminary data.</text>
</comment>
<name>A0ABY1NUL6_9RHOB</name>
<sequence length="79" mass="8566">MSLESPGEKSGDGAVYCHIRANLMLGDSVRGFSVDLTSVTRSQSGAEKVVARRRRRKCANANSAEACVVCYQYWGPVVL</sequence>
<dbReference type="EMBL" id="FXTY01000003">
    <property type="protein sequence ID" value="SMP18447.1"/>
    <property type="molecule type" value="Genomic_DNA"/>
</dbReference>
<evidence type="ECO:0000313" key="1">
    <source>
        <dbReference type="EMBL" id="SMP18447.1"/>
    </source>
</evidence>
<keyword evidence="2" id="KW-1185">Reference proteome</keyword>
<dbReference type="Proteomes" id="UP001157961">
    <property type="component" value="Unassembled WGS sequence"/>
</dbReference>
<evidence type="ECO:0000313" key="2">
    <source>
        <dbReference type="Proteomes" id="UP001157961"/>
    </source>
</evidence>
<protein>
    <submittedName>
        <fullName evidence="1">Uncharacterized protein</fullName>
    </submittedName>
</protein>
<gene>
    <name evidence="1" type="ORF">SAMN06265373_103276</name>
</gene>